<keyword evidence="1" id="KW-0812">Transmembrane</keyword>
<keyword evidence="1" id="KW-1133">Transmembrane helix</keyword>
<organism evidence="2 3">
    <name type="scientific">Actinorhabdospora filicis</name>
    <dbReference type="NCBI Taxonomy" id="1785913"/>
    <lineage>
        <taxon>Bacteria</taxon>
        <taxon>Bacillati</taxon>
        <taxon>Actinomycetota</taxon>
        <taxon>Actinomycetes</taxon>
        <taxon>Micromonosporales</taxon>
        <taxon>Micromonosporaceae</taxon>
        <taxon>Actinorhabdospora</taxon>
    </lineage>
</organism>
<dbReference type="AlphaFoldDB" id="A0A9W6SNP1"/>
<keyword evidence="3" id="KW-1185">Reference proteome</keyword>
<dbReference type="EMBL" id="BSTX01000002">
    <property type="protein sequence ID" value="GLZ79097.1"/>
    <property type="molecule type" value="Genomic_DNA"/>
</dbReference>
<gene>
    <name evidence="2" type="ORF">Afil01_39040</name>
</gene>
<reference evidence="2" key="1">
    <citation type="submission" date="2023-03" db="EMBL/GenBank/DDBJ databases">
        <title>Actinorhabdospora filicis NBRC 111898.</title>
        <authorList>
            <person name="Ichikawa N."/>
            <person name="Sato H."/>
            <person name="Tonouchi N."/>
        </authorList>
    </citation>
    <scope>NUCLEOTIDE SEQUENCE</scope>
    <source>
        <strain evidence="2">NBRC 111898</strain>
    </source>
</reference>
<sequence length="89" mass="9136">MNPYRTVWTTSGLATTDLMRARRLTGASFAGAALSVSMVLSLSRGSVFAMSGEVTAVSSDTDALLSAAPGSHGFVTGEWVQGYAGMGMV</sequence>
<accession>A0A9W6SNP1</accession>
<name>A0A9W6SNP1_9ACTN</name>
<evidence type="ECO:0000313" key="2">
    <source>
        <dbReference type="EMBL" id="GLZ79097.1"/>
    </source>
</evidence>
<protein>
    <submittedName>
        <fullName evidence="2">Uncharacterized protein</fullName>
    </submittedName>
</protein>
<comment type="caution">
    <text evidence="2">The sequence shown here is derived from an EMBL/GenBank/DDBJ whole genome shotgun (WGS) entry which is preliminary data.</text>
</comment>
<feature type="transmembrane region" description="Helical" evidence="1">
    <location>
        <begin position="24"/>
        <end position="42"/>
    </location>
</feature>
<evidence type="ECO:0000256" key="1">
    <source>
        <dbReference type="SAM" id="Phobius"/>
    </source>
</evidence>
<evidence type="ECO:0000313" key="3">
    <source>
        <dbReference type="Proteomes" id="UP001165079"/>
    </source>
</evidence>
<dbReference type="Proteomes" id="UP001165079">
    <property type="component" value="Unassembled WGS sequence"/>
</dbReference>
<proteinExistence type="predicted"/>
<keyword evidence="1" id="KW-0472">Membrane</keyword>